<evidence type="ECO:0000256" key="3">
    <source>
        <dbReference type="ARBA" id="ARBA00022692"/>
    </source>
</evidence>
<dbReference type="EMBL" id="KE525262">
    <property type="protein sequence ID" value="KFB43717.1"/>
    <property type="molecule type" value="Genomic_DNA"/>
</dbReference>
<name>A0A084W0H3_ANOSI</name>
<evidence type="ECO:0000256" key="4">
    <source>
        <dbReference type="ARBA" id="ARBA00022989"/>
    </source>
</evidence>
<dbReference type="GO" id="GO:0005886">
    <property type="term" value="C:plasma membrane"/>
    <property type="evidence" value="ECO:0007669"/>
    <property type="project" value="UniProtKB-SubCell"/>
</dbReference>
<evidence type="ECO:0000256" key="6">
    <source>
        <dbReference type="RuleBase" id="RU363108"/>
    </source>
</evidence>
<feature type="transmembrane region" description="Helical" evidence="6">
    <location>
        <begin position="82"/>
        <end position="102"/>
    </location>
</feature>
<feature type="transmembrane region" description="Helical" evidence="6">
    <location>
        <begin position="29"/>
        <end position="49"/>
    </location>
</feature>
<comment type="subcellular location">
    <subcellularLocation>
        <location evidence="1 6">Cell membrane</location>
        <topology evidence="1 6">Multi-pass membrane protein</topology>
    </subcellularLocation>
</comment>
<keyword evidence="9" id="KW-1185">Reference proteome</keyword>
<keyword evidence="2 6" id="KW-1003">Cell membrane</keyword>
<proteinExistence type="inferred from homology"/>
<evidence type="ECO:0000313" key="9">
    <source>
        <dbReference type="Proteomes" id="UP000030765"/>
    </source>
</evidence>
<evidence type="ECO:0000313" key="7">
    <source>
        <dbReference type="EMBL" id="KFB43717.1"/>
    </source>
</evidence>
<comment type="caution">
    <text evidence="6">Lacks conserved residue(s) required for the propagation of feature annotation.</text>
</comment>
<keyword evidence="3 6" id="KW-0812">Transmembrane</keyword>
<accession>A0A084W0H3</accession>
<dbReference type="AlphaFoldDB" id="A0A084W0H3"/>
<reference evidence="8" key="2">
    <citation type="submission" date="2020-05" db="UniProtKB">
        <authorList>
            <consortium name="EnsemblMetazoa"/>
        </authorList>
    </citation>
    <scope>IDENTIFICATION</scope>
</reference>
<evidence type="ECO:0000256" key="1">
    <source>
        <dbReference type="ARBA" id="ARBA00004651"/>
    </source>
</evidence>
<reference evidence="7 9" key="1">
    <citation type="journal article" date="2014" name="BMC Genomics">
        <title>Genome sequence of Anopheles sinensis provides insight into genetics basis of mosquito competence for malaria parasites.</title>
        <authorList>
            <person name="Zhou D."/>
            <person name="Zhang D."/>
            <person name="Ding G."/>
            <person name="Shi L."/>
            <person name="Hou Q."/>
            <person name="Ye Y."/>
            <person name="Xu Y."/>
            <person name="Zhou H."/>
            <person name="Xiong C."/>
            <person name="Li S."/>
            <person name="Yu J."/>
            <person name="Hong S."/>
            <person name="Yu X."/>
            <person name="Zou P."/>
            <person name="Chen C."/>
            <person name="Chang X."/>
            <person name="Wang W."/>
            <person name="Lv Y."/>
            <person name="Sun Y."/>
            <person name="Ma L."/>
            <person name="Shen B."/>
            <person name="Zhu C."/>
        </authorList>
    </citation>
    <scope>NUCLEOTIDE SEQUENCE [LARGE SCALE GENOMIC DNA]</scope>
</reference>
<keyword evidence="6" id="KW-0675">Receptor</keyword>
<dbReference type="VEuPathDB" id="VectorBase:ASIC011450"/>
<gene>
    <name evidence="7" type="ORF">ZHAS_00011450</name>
</gene>
<protein>
    <recommendedName>
        <fullName evidence="6">Gustatory receptor</fullName>
    </recommendedName>
</protein>
<dbReference type="Proteomes" id="UP000030765">
    <property type="component" value="Unassembled WGS sequence"/>
</dbReference>
<sequence length="298" mass="34151">MNTALLVFLGFYTILRTVSFPDLNLVRYLVYVELFIRYATIATSFYQILINEKKLYYNANQFILVAHQLSVDQYQTKSFGKVYLLGFKVFCIDVSLCILFTINNVSHIEESFQKYRTINAYVVLVSAQVTNIVLLVLVLGAHGYSEVIDQLDRTVNQLRCFEFNCSYWRKRKASRQRLCCDASDSIDRLNTLHNAITEVVQSVLEVLQIPILLTNLNQFVVILSRARKPGLVLNAYINAHLDVRTEQSMDIFGLALLTTESKVIIVGMYTMDLLFLYSLAATATTYLLVLVQFQLNMP</sequence>
<dbReference type="STRING" id="74873.A0A084W0H3"/>
<dbReference type="OrthoDB" id="6366728at2759"/>
<dbReference type="GO" id="GO:0050909">
    <property type="term" value="P:sensory perception of taste"/>
    <property type="evidence" value="ECO:0007669"/>
    <property type="project" value="InterPro"/>
</dbReference>
<keyword evidence="6" id="KW-0807">Transducer</keyword>
<evidence type="ECO:0000313" key="8">
    <source>
        <dbReference type="EnsemblMetazoa" id="ASIC011450-PA"/>
    </source>
</evidence>
<dbReference type="InterPro" id="IPR013604">
    <property type="entry name" value="7TM_chemorcpt"/>
</dbReference>
<feature type="transmembrane region" description="Helical" evidence="6">
    <location>
        <begin position="274"/>
        <end position="295"/>
    </location>
</feature>
<dbReference type="OMA" id="WKIRVIN"/>
<keyword evidence="4 6" id="KW-1133">Transmembrane helix</keyword>
<organism evidence="7">
    <name type="scientific">Anopheles sinensis</name>
    <name type="common">Mosquito</name>
    <dbReference type="NCBI Taxonomy" id="74873"/>
    <lineage>
        <taxon>Eukaryota</taxon>
        <taxon>Metazoa</taxon>
        <taxon>Ecdysozoa</taxon>
        <taxon>Arthropoda</taxon>
        <taxon>Hexapoda</taxon>
        <taxon>Insecta</taxon>
        <taxon>Pterygota</taxon>
        <taxon>Neoptera</taxon>
        <taxon>Endopterygota</taxon>
        <taxon>Diptera</taxon>
        <taxon>Nematocera</taxon>
        <taxon>Culicoidea</taxon>
        <taxon>Culicidae</taxon>
        <taxon>Anophelinae</taxon>
        <taxon>Anopheles</taxon>
    </lineage>
</organism>
<dbReference type="Pfam" id="PF08395">
    <property type="entry name" value="7tm_7"/>
    <property type="match status" value="2"/>
</dbReference>
<evidence type="ECO:0000256" key="2">
    <source>
        <dbReference type="ARBA" id="ARBA00022475"/>
    </source>
</evidence>
<dbReference type="EMBL" id="ATLV01019122">
    <property type="status" value="NOT_ANNOTATED_CDS"/>
    <property type="molecule type" value="Genomic_DNA"/>
</dbReference>
<evidence type="ECO:0000256" key="5">
    <source>
        <dbReference type="ARBA" id="ARBA00023136"/>
    </source>
</evidence>
<comment type="similarity">
    <text evidence="6">Belongs to the insect chemoreceptor superfamily. Gustatory receptor (GR) family.</text>
</comment>
<keyword evidence="5 6" id="KW-0472">Membrane</keyword>
<feature type="transmembrane region" description="Helical" evidence="6">
    <location>
        <begin position="122"/>
        <end position="144"/>
    </location>
</feature>
<dbReference type="GO" id="GO:0007165">
    <property type="term" value="P:signal transduction"/>
    <property type="evidence" value="ECO:0007669"/>
    <property type="project" value="UniProtKB-KW"/>
</dbReference>
<comment type="function">
    <text evidence="6">Gustatory receptor which mediates acceptance or avoidance behavior, depending on its substrates.</text>
</comment>
<dbReference type="EnsemblMetazoa" id="ASIC011450-RA">
    <property type="protein sequence ID" value="ASIC011450-PA"/>
    <property type="gene ID" value="ASIC011450"/>
</dbReference>